<keyword evidence="5" id="KW-1185">Reference proteome</keyword>
<comment type="similarity">
    <text evidence="2">Belongs to the NAD(P)-dependent epimerase/dehydratase family. Dihydroflavonol-4-reductase subfamily.</text>
</comment>
<proteinExistence type="inferred from homology"/>
<evidence type="ECO:0000256" key="2">
    <source>
        <dbReference type="ARBA" id="ARBA00023445"/>
    </source>
</evidence>
<dbReference type="Pfam" id="PF01370">
    <property type="entry name" value="Epimerase"/>
    <property type="match status" value="1"/>
</dbReference>
<evidence type="ECO:0000313" key="5">
    <source>
        <dbReference type="Proteomes" id="UP001595075"/>
    </source>
</evidence>
<sequence>MKLSTQQLDIPVGSLVLVTGASGFVATHIVEHLLLSGYKVRGTVRDERKVQWTTELFNERHGAGKYSAVIVPDMSVDGAFDEAVKGTFNLKFLGKTKAEMVTFSPDPNAVIPESIAGVKSILRSAAKSPSVKTFVFTSSSVSCAGGIPGPNVSFSIDETTYNESAVVEAWSVTSPPFPPTHPSNVYGASKAEAEKAFWTFVKEENPHFKVNTIIPDANFGDVLSTQGSLSTGNWMRMAVTQGKDFVLHKFLPYQWYVNVNDTARLHVAALISTDVKNERIFSFAAPSTWTEIFKNLKNLYPDRHFADPVPREEQSKMRVPNQRGEQLLRDVFGRLGWVSLEETVAQNVKDLE</sequence>
<reference evidence="4 5" key="1">
    <citation type="journal article" date="2024" name="Commun. Biol.">
        <title>Comparative genomic analysis of thermophilic fungi reveals convergent evolutionary adaptations and gene losses.</title>
        <authorList>
            <person name="Steindorff A.S."/>
            <person name="Aguilar-Pontes M.V."/>
            <person name="Robinson A.J."/>
            <person name="Andreopoulos B."/>
            <person name="LaButti K."/>
            <person name="Kuo A."/>
            <person name="Mondo S."/>
            <person name="Riley R."/>
            <person name="Otillar R."/>
            <person name="Haridas S."/>
            <person name="Lipzen A."/>
            <person name="Grimwood J."/>
            <person name="Schmutz J."/>
            <person name="Clum A."/>
            <person name="Reid I.D."/>
            <person name="Moisan M.C."/>
            <person name="Butler G."/>
            <person name="Nguyen T.T.M."/>
            <person name="Dewar K."/>
            <person name="Conant G."/>
            <person name="Drula E."/>
            <person name="Henrissat B."/>
            <person name="Hansel C."/>
            <person name="Singer S."/>
            <person name="Hutchinson M.I."/>
            <person name="de Vries R.P."/>
            <person name="Natvig D.O."/>
            <person name="Powell A.J."/>
            <person name="Tsang A."/>
            <person name="Grigoriev I.V."/>
        </authorList>
    </citation>
    <scope>NUCLEOTIDE SEQUENCE [LARGE SCALE GENOMIC DNA]</scope>
    <source>
        <strain evidence="4 5">CBS 494.80</strain>
    </source>
</reference>
<evidence type="ECO:0000313" key="4">
    <source>
        <dbReference type="EMBL" id="KAL2068182.1"/>
    </source>
</evidence>
<evidence type="ECO:0000259" key="3">
    <source>
        <dbReference type="Pfam" id="PF01370"/>
    </source>
</evidence>
<dbReference type="SUPFAM" id="SSF51735">
    <property type="entry name" value="NAD(P)-binding Rossmann-fold domains"/>
    <property type="match status" value="1"/>
</dbReference>
<evidence type="ECO:0000256" key="1">
    <source>
        <dbReference type="ARBA" id="ARBA00023002"/>
    </source>
</evidence>
<protein>
    <recommendedName>
        <fullName evidence="3">NAD-dependent epimerase/dehydratase domain-containing protein</fullName>
    </recommendedName>
</protein>
<organism evidence="4 5">
    <name type="scientific">Oculimacula yallundae</name>
    <dbReference type="NCBI Taxonomy" id="86028"/>
    <lineage>
        <taxon>Eukaryota</taxon>
        <taxon>Fungi</taxon>
        <taxon>Dikarya</taxon>
        <taxon>Ascomycota</taxon>
        <taxon>Pezizomycotina</taxon>
        <taxon>Leotiomycetes</taxon>
        <taxon>Helotiales</taxon>
        <taxon>Ploettnerulaceae</taxon>
        <taxon>Oculimacula</taxon>
    </lineage>
</organism>
<gene>
    <name evidence="4" type="ORF">VTL71DRAFT_16280</name>
</gene>
<keyword evidence="1" id="KW-0560">Oxidoreductase</keyword>
<dbReference type="Gene3D" id="3.40.50.720">
    <property type="entry name" value="NAD(P)-binding Rossmann-like Domain"/>
    <property type="match status" value="1"/>
</dbReference>
<comment type="caution">
    <text evidence="4">The sequence shown here is derived from an EMBL/GenBank/DDBJ whole genome shotgun (WGS) entry which is preliminary data.</text>
</comment>
<dbReference type="PANTHER" id="PTHR10366">
    <property type="entry name" value="NAD DEPENDENT EPIMERASE/DEHYDRATASE"/>
    <property type="match status" value="1"/>
</dbReference>
<feature type="domain" description="NAD-dependent epimerase/dehydratase" evidence="3">
    <location>
        <begin position="16"/>
        <end position="274"/>
    </location>
</feature>
<accession>A0ABR4CE05</accession>
<dbReference type="PANTHER" id="PTHR10366:SF562">
    <property type="entry name" value="ALDEHYDE REDUCTASE II (AFU_ORTHOLOGUE AFUA_1G11360)"/>
    <property type="match status" value="1"/>
</dbReference>
<dbReference type="InterPro" id="IPR036291">
    <property type="entry name" value="NAD(P)-bd_dom_sf"/>
</dbReference>
<dbReference type="InterPro" id="IPR050425">
    <property type="entry name" value="NAD(P)_dehydrat-like"/>
</dbReference>
<dbReference type="InterPro" id="IPR001509">
    <property type="entry name" value="Epimerase_deHydtase"/>
</dbReference>
<name>A0ABR4CE05_9HELO</name>
<dbReference type="Proteomes" id="UP001595075">
    <property type="component" value="Unassembled WGS sequence"/>
</dbReference>
<dbReference type="EMBL" id="JAZHXI010000009">
    <property type="protein sequence ID" value="KAL2068182.1"/>
    <property type="molecule type" value="Genomic_DNA"/>
</dbReference>